<sequence length="307" mass="35484">MVPPVKSSIYWENPDCKSLQDRQWFCAKHPQLALIPEYPTYEGPILQRLWLGHSSQWIVNIGGYWKLRTEIALSWRRLELSLVAIARKLLKHSEIHLSVDLNWLPLPSTRGYLHSHKSQEHAILCTYRSRSAFLGLCATISLGIILYERSTMVPNMGSPWIEYLAKFDGISHIWLEDLARTFVGNFSGQVSRNGTFIDVNEFTSFEMLRELLKVNVPVWIRWGKVGCIPSRTGWSIIDDHAPPTTSVEDILTYYPVPMSPLAHPRHSAIPSWVSRQLGFETWEDFFVREDQGGQGRVHPFEDWLVHY</sequence>
<evidence type="ECO:0000313" key="1">
    <source>
        <dbReference type="EMBL" id="KIJ28234.1"/>
    </source>
</evidence>
<name>A0A0C9U272_SPHS4</name>
<dbReference type="HOGENOM" id="CLU_906637_0_0_1"/>
<accession>A0A0C9U272</accession>
<dbReference type="AlphaFoldDB" id="A0A0C9U272"/>
<evidence type="ECO:0000313" key="2">
    <source>
        <dbReference type="Proteomes" id="UP000054279"/>
    </source>
</evidence>
<dbReference type="EMBL" id="KN837311">
    <property type="protein sequence ID" value="KIJ28234.1"/>
    <property type="molecule type" value="Genomic_DNA"/>
</dbReference>
<keyword evidence="2" id="KW-1185">Reference proteome</keyword>
<proteinExistence type="predicted"/>
<gene>
    <name evidence="1" type="ORF">M422DRAFT_270464</name>
</gene>
<reference evidence="1 2" key="1">
    <citation type="submission" date="2014-06" db="EMBL/GenBank/DDBJ databases">
        <title>Evolutionary Origins and Diversification of the Mycorrhizal Mutualists.</title>
        <authorList>
            <consortium name="DOE Joint Genome Institute"/>
            <consortium name="Mycorrhizal Genomics Consortium"/>
            <person name="Kohler A."/>
            <person name="Kuo A."/>
            <person name="Nagy L.G."/>
            <person name="Floudas D."/>
            <person name="Copeland A."/>
            <person name="Barry K.W."/>
            <person name="Cichocki N."/>
            <person name="Veneault-Fourrey C."/>
            <person name="LaButti K."/>
            <person name="Lindquist E.A."/>
            <person name="Lipzen A."/>
            <person name="Lundell T."/>
            <person name="Morin E."/>
            <person name="Murat C."/>
            <person name="Riley R."/>
            <person name="Ohm R."/>
            <person name="Sun H."/>
            <person name="Tunlid A."/>
            <person name="Henrissat B."/>
            <person name="Grigoriev I.V."/>
            <person name="Hibbett D.S."/>
            <person name="Martin F."/>
        </authorList>
    </citation>
    <scope>NUCLEOTIDE SEQUENCE [LARGE SCALE GENOMIC DNA]</scope>
    <source>
        <strain evidence="1 2">SS14</strain>
    </source>
</reference>
<dbReference type="Proteomes" id="UP000054279">
    <property type="component" value="Unassembled WGS sequence"/>
</dbReference>
<protein>
    <submittedName>
        <fullName evidence="1">Uncharacterized protein</fullName>
    </submittedName>
</protein>
<organism evidence="1 2">
    <name type="scientific">Sphaerobolus stellatus (strain SS14)</name>
    <dbReference type="NCBI Taxonomy" id="990650"/>
    <lineage>
        <taxon>Eukaryota</taxon>
        <taxon>Fungi</taxon>
        <taxon>Dikarya</taxon>
        <taxon>Basidiomycota</taxon>
        <taxon>Agaricomycotina</taxon>
        <taxon>Agaricomycetes</taxon>
        <taxon>Phallomycetidae</taxon>
        <taxon>Geastrales</taxon>
        <taxon>Sphaerobolaceae</taxon>
        <taxon>Sphaerobolus</taxon>
    </lineage>
</organism>